<keyword evidence="4" id="KW-1185">Reference proteome</keyword>
<comment type="caution">
    <text evidence="3">The sequence shown here is derived from an EMBL/GenBank/DDBJ whole genome shotgun (WGS) entry which is preliminary data.</text>
</comment>
<dbReference type="OrthoDB" id="2511487at2759"/>
<evidence type="ECO:0000313" key="4">
    <source>
        <dbReference type="Proteomes" id="UP000324748"/>
    </source>
</evidence>
<evidence type="ECO:0000313" key="3">
    <source>
        <dbReference type="EMBL" id="KAA1099360.1"/>
    </source>
</evidence>
<dbReference type="Proteomes" id="UP000324748">
    <property type="component" value="Unassembled WGS sequence"/>
</dbReference>
<accession>A0A5B0PFE2</accession>
<protein>
    <submittedName>
        <fullName evidence="3">Uncharacterized protein</fullName>
    </submittedName>
</protein>
<dbReference type="AlphaFoldDB" id="A0A5B0PFE2"/>
<evidence type="ECO:0000256" key="1">
    <source>
        <dbReference type="SAM" id="MobiDB-lite"/>
    </source>
</evidence>
<organism evidence="3 4">
    <name type="scientific">Puccinia graminis f. sp. tritici</name>
    <dbReference type="NCBI Taxonomy" id="56615"/>
    <lineage>
        <taxon>Eukaryota</taxon>
        <taxon>Fungi</taxon>
        <taxon>Dikarya</taxon>
        <taxon>Basidiomycota</taxon>
        <taxon>Pucciniomycotina</taxon>
        <taxon>Pucciniomycetes</taxon>
        <taxon>Pucciniales</taxon>
        <taxon>Pucciniaceae</taxon>
        <taxon>Puccinia</taxon>
    </lineage>
</organism>
<name>A0A5B0PFE2_PUCGR</name>
<dbReference type="EMBL" id="VDEP01000482">
    <property type="protein sequence ID" value="KAA1070951.1"/>
    <property type="molecule type" value="Genomic_DNA"/>
</dbReference>
<proteinExistence type="predicted"/>
<feature type="region of interest" description="Disordered" evidence="1">
    <location>
        <begin position="77"/>
        <end position="102"/>
    </location>
</feature>
<evidence type="ECO:0000313" key="5">
    <source>
        <dbReference type="Proteomes" id="UP000325313"/>
    </source>
</evidence>
<dbReference type="EMBL" id="VSWC01000054">
    <property type="protein sequence ID" value="KAA1099360.1"/>
    <property type="molecule type" value="Genomic_DNA"/>
</dbReference>
<evidence type="ECO:0000313" key="2">
    <source>
        <dbReference type="EMBL" id="KAA1070951.1"/>
    </source>
</evidence>
<sequence>MENSNQSDASQISRTLMVHESVSQTPEFQQYLRQEATRDLHINIEAKILALQEVAAKKFAPHTSITHPRLLVLQMQDDHAPLQNLGSPSTPNSDAKGKIGPT</sequence>
<dbReference type="Proteomes" id="UP000325313">
    <property type="component" value="Unassembled WGS sequence"/>
</dbReference>
<gene>
    <name evidence="3" type="ORF">PGT21_004925</name>
    <name evidence="2" type="ORF">PGTUg99_012459</name>
</gene>
<feature type="compositionally biased region" description="Polar residues" evidence="1">
    <location>
        <begin position="84"/>
        <end position="93"/>
    </location>
</feature>
<reference evidence="4 5" key="1">
    <citation type="submission" date="2019-05" db="EMBL/GenBank/DDBJ databases">
        <title>Emergence of the Ug99 lineage of the wheat stem rust pathogen through somatic hybridization.</title>
        <authorList>
            <person name="Li F."/>
            <person name="Upadhyaya N.M."/>
            <person name="Sperschneider J."/>
            <person name="Matny O."/>
            <person name="Nguyen-Phuc H."/>
            <person name="Mago R."/>
            <person name="Raley C."/>
            <person name="Miller M.E."/>
            <person name="Silverstein K.A.T."/>
            <person name="Henningsen E."/>
            <person name="Hirsch C.D."/>
            <person name="Visser B."/>
            <person name="Pretorius Z.A."/>
            <person name="Steffenson B.J."/>
            <person name="Schwessinger B."/>
            <person name="Dodds P.N."/>
            <person name="Figueroa M."/>
        </authorList>
    </citation>
    <scope>NUCLEOTIDE SEQUENCE [LARGE SCALE GENOMIC DNA]</scope>
    <source>
        <strain evidence="3">21-0</strain>
        <strain evidence="2 5">Ug99</strain>
    </source>
</reference>